<organism evidence="8 9">
    <name type="scientific">Octopus sinensis</name>
    <name type="common">East Asian common octopus</name>
    <dbReference type="NCBI Taxonomy" id="2607531"/>
    <lineage>
        <taxon>Eukaryota</taxon>
        <taxon>Metazoa</taxon>
        <taxon>Spiralia</taxon>
        <taxon>Lophotrochozoa</taxon>
        <taxon>Mollusca</taxon>
        <taxon>Cephalopoda</taxon>
        <taxon>Coleoidea</taxon>
        <taxon>Octopodiformes</taxon>
        <taxon>Octopoda</taxon>
        <taxon>Incirrata</taxon>
        <taxon>Octopodidae</taxon>
        <taxon>Octopus</taxon>
    </lineage>
</organism>
<dbReference type="RefSeq" id="XP_029640800.1">
    <property type="nucleotide sequence ID" value="XM_029784940.2"/>
</dbReference>
<reference evidence="9" key="1">
    <citation type="submission" date="2025-08" db="UniProtKB">
        <authorList>
            <consortium name="RefSeq"/>
        </authorList>
    </citation>
    <scope>IDENTIFICATION</scope>
</reference>
<feature type="compositionally biased region" description="Pro residues" evidence="4">
    <location>
        <begin position="69"/>
        <end position="78"/>
    </location>
</feature>
<keyword evidence="3" id="KW-0539">Nucleus</keyword>
<evidence type="ECO:0000256" key="1">
    <source>
        <dbReference type="ARBA" id="ARBA00004123"/>
    </source>
</evidence>
<dbReference type="InterPro" id="IPR044882">
    <property type="entry name" value="I2BP1/2_C3HC4-RING_sf"/>
</dbReference>
<feature type="compositionally biased region" description="Polar residues" evidence="4">
    <location>
        <begin position="504"/>
        <end position="523"/>
    </location>
</feature>
<dbReference type="FunFam" id="1.10.10.1580:FF:000001">
    <property type="entry name" value="interferon regulatory factor 2-binding protein 2"/>
    <property type="match status" value="1"/>
</dbReference>
<feature type="compositionally biased region" description="Polar residues" evidence="4">
    <location>
        <begin position="189"/>
        <end position="207"/>
    </location>
</feature>
<proteinExistence type="inferred from homology"/>
<feature type="compositionally biased region" description="Low complexity" evidence="4">
    <location>
        <begin position="465"/>
        <end position="477"/>
    </location>
</feature>
<sequence length="654" mass="71980">MSLAPSAQRQHCYLCDLPRSQWAMLHDFSEHVCRGCVNYEGPDRIEMVIESARQMKRAYGFQDVKPYVKQPPPPPAGVPPRSLHDAPPTHHASMDSRNHGVAPPPGAMDRYPLHDNRVVANNRMMEYKQSQQRIPNPVPPGVGIHHRNDPESVAEMHRGNSAGLGVPMNSRNGHMPPSGVPPHHMGLSHHTNIQNSVRSSGPSTGPNQPIGIMNGKRAADHEDDDNSNHSSSDDIKRGSPDSDPNNRPAAVRETISVLSTCVPFEVRFKKDHKLCGRVFSFDASYKPETSLSAEGAEYELKIYIEYPSGSNNVYNSASGVAKQMYQDCMKDFGKGLSSGFKYLEYEMKHASGDWRLLGELLPESVRFFKEQIKRETLPTPHIDTSLPPLPTYAARGLPPPIKQCISMPTQRMYSDNQIRKRKCSPEPDSDIGGKLTDEQHKRQQWMQNQAEALKLTIATAGYGSGPPSSTSVSPMSSNLTPTPPDGNSNACQGGPSPMAALMNVTDNLTPASPSRGENIQTRSHGLRHSAHSPNSNLQKNRPNQAAPVSDSGVGSTMPESTVPSTESLKCTICNQRLEDTHFVQCPSVSEHKFCFPCSRNSIKEQGAGSEVYCPSKNKCPLVGSNVPWAFMQNEIATILGEEYKELKIKKERDT</sequence>
<dbReference type="Proteomes" id="UP000515154">
    <property type="component" value="Linkage group LG9"/>
</dbReference>
<evidence type="ECO:0000259" key="6">
    <source>
        <dbReference type="Pfam" id="PF25454"/>
    </source>
</evidence>
<feature type="compositionally biased region" description="Basic and acidic residues" evidence="4">
    <location>
        <begin position="231"/>
        <end position="240"/>
    </location>
</feature>
<feature type="domain" description="IRF-2BP1/2-like middle" evidence="7">
    <location>
        <begin position="226"/>
        <end position="380"/>
    </location>
</feature>
<feature type="region of interest" description="Disordered" evidence="4">
    <location>
        <begin position="65"/>
        <end position="111"/>
    </location>
</feature>
<dbReference type="PANTHER" id="PTHR10816">
    <property type="entry name" value="MYELIN TRANSCRIPTION FACTOR 1-RELATED"/>
    <property type="match status" value="1"/>
</dbReference>
<dbReference type="GO" id="GO:0005634">
    <property type="term" value="C:nucleus"/>
    <property type="evidence" value="ECO:0007669"/>
    <property type="project" value="UniProtKB-SubCell"/>
</dbReference>
<evidence type="ECO:0000256" key="4">
    <source>
        <dbReference type="SAM" id="MobiDB-lite"/>
    </source>
</evidence>
<feature type="compositionally biased region" description="Basic and acidic residues" evidence="4">
    <location>
        <begin position="82"/>
        <end position="98"/>
    </location>
</feature>
<dbReference type="PANTHER" id="PTHR10816:SF19">
    <property type="entry name" value="PROTEIN INTERACTING WITH TTK69 AND SIN3A, ISOFORM D"/>
    <property type="match status" value="1"/>
</dbReference>
<feature type="region of interest" description="Disordered" evidence="4">
    <location>
        <begin position="459"/>
        <end position="565"/>
    </location>
</feature>
<keyword evidence="8" id="KW-1185">Reference proteome</keyword>
<evidence type="ECO:0000259" key="5">
    <source>
        <dbReference type="Pfam" id="PF11261"/>
    </source>
</evidence>
<dbReference type="InterPro" id="IPR057414">
    <property type="entry name" value="Zf-C3HC4_IRF-2BP1_2"/>
</dbReference>
<dbReference type="SUPFAM" id="SSF57850">
    <property type="entry name" value="RING/U-box"/>
    <property type="match status" value="1"/>
</dbReference>
<dbReference type="GO" id="GO:0003714">
    <property type="term" value="F:transcription corepressor activity"/>
    <property type="evidence" value="ECO:0007669"/>
    <property type="project" value="TreeGrafter"/>
</dbReference>
<dbReference type="Pfam" id="PF25457">
    <property type="entry name" value="IRF-2BP1_2_M"/>
    <property type="match status" value="1"/>
</dbReference>
<comment type="subcellular location">
    <subcellularLocation>
        <location evidence="1">Nucleus</location>
    </subcellularLocation>
</comment>
<feature type="domain" description="Interferon regulatory factor 2-binding protein 1/2-like zinc finger" evidence="5">
    <location>
        <begin position="8"/>
        <end position="58"/>
    </location>
</feature>
<dbReference type="InterPro" id="IPR058682">
    <property type="entry name" value="IRF-2BP1/2-like_M"/>
</dbReference>
<feature type="compositionally biased region" description="Polar residues" evidence="4">
    <location>
        <begin position="531"/>
        <end position="543"/>
    </location>
</feature>
<evidence type="ECO:0000313" key="8">
    <source>
        <dbReference type="Proteomes" id="UP000515154"/>
    </source>
</evidence>
<dbReference type="KEGG" id="osn:115215675"/>
<dbReference type="Pfam" id="PF11261">
    <property type="entry name" value="IRF-2BP1_2"/>
    <property type="match status" value="1"/>
</dbReference>
<accession>A0A6P7SR77</accession>
<name>A0A6P7SR77_9MOLL</name>
<feature type="domain" description="Interferon regulatory factor 2-binding protein 1/2-like C3HC4 zinc finger" evidence="6">
    <location>
        <begin position="568"/>
        <end position="639"/>
    </location>
</feature>
<feature type="region of interest" description="Disordered" evidence="4">
    <location>
        <begin position="415"/>
        <end position="446"/>
    </location>
</feature>
<evidence type="ECO:0000313" key="9">
    <source>
        <dbReference type="RefSeq" id="XP_029640800.1"/>
    </source>
</evidence>
<protein>
    <submittedName>
        <fullName evidence="9">Probable E3 ubiquitin-protein ligase IRF2BPL isoform X1</fullName>
    </submittedName>
</protein>
<comment type="similarity">
    <text evidence="2">Belongs to the IRF2BP family.</text>
</comment>
<dbReference type="GO" id="GO:0006357">
    <property type="term" value="P:regulation of transcription by RNA polymerase II"/>
    <property type="evidence" value="ECO:0007669"/>
    <property type="project" value="TreeGrafter"/>
</dbReference>
<evidence type="ECO:0000256" key="2">
    <source>
        <dbReference type="ARBA" id="ARBA00010802"/>
    </source>
</evidence>
<dbReference type="InterPro" id="IPR022750">
    <property type="entry name" value="IRF-2BP1_2-like_Znf"/>
</dbReference>
<evidence type="ECO:0000259" key="7">
    <source>
        <dbReference type="Pfam" id="PF25457"/>
    </source>
</evidence>
<feature type="region of interest" description="Disordered" evidence="4">
    <location>
        <begin position="169"/>
        <end position="248"/>
    </location>
</feature>
<gene>
    <name evidence="9" type="primary">LOC115215675</name>
</gene>
<feature type="compositionally biased region" description="Polar residues" evidence="4">
    <location>
        <begin position="552"/>
        <end position="565"/>
    </location>
</feature>
<dbReference type="Pfam" id="PF25454">
    <property type="entry name" value="zf-C3HC4_IRF-2BP1_2"/>
    <property type="match status" value="1"/>
</dbReference>
<dbReference type="Gene3D" id="1.10.10.1580">
    <property type="entry name" value="Interferon regulatory factor 2-binding protein"/>
    <property type="match status" value="1"/>
</dbReference>
<dbReference type="AlphaFoldDB" id="A0A6P7SR77"/>
<evidence type="ECO:0000256" key="3">
    <source>
        <dbReference type="ARBA" id="ARBA00023242"/>
    </source>
</evidence>